<keyword evidence="3" id="KW-1185">Reference proteome</keyword>
<dbReference type="Gene3D" id="2.40.410.10">
    <property type="entry name" value="putative membrane protein from Corynebacterium diphtheriae superfamily"/>
    <property type="match status" value="1"/>
</dbReference>
<evidence type="ECO:0000256" key="1">
    <source>
        <dbReference type="SAM" id="Phobius"/>
    </source>
</evidence>
<proteinExistence type="predicted"/>
<keyword evidence="1" id="KW-1133">Transmembrane helix</keyword>
<protein>
    <submittedName>
        <fullName evidence="2">DUF3239 domain-containing protein</fullName>
    </submittedName>
</protein>
<organism evidence="2 3">
    <name type="scientific">Rhodococcus kronopolitis</name>
    <dbReference type="NCBI Taxonomy" id="1460226"/>
    <lineage>
        <taxon>Bacteria</taxon>
        <taxon>Bacillati</taxon>
        <taxon>Actinomycetota</taxon>
        <taxon>Actinomycetes</taxon>
        <taxon>Mycobacteriales</taxon>
        <taxon>Nocardiaceae</taxon>
        <taxon>Rhodococcus</taxon>
    </lineage>
</organism>
<accession>A0ABV9FQH2</accession>
<dbReference type="InterPro" id="IPR023124">
    <property type="entry name" value="DUF3239_dom_sf"/>
</dbReference>
<dbReference type="RefSeq" id="WP_378415509.1">
    <property type="nucleotide sequence ID" value="NZ_JBHSFO010000003.1"/>
</dbReference>
<evidence type="ECO:0000313" key="2">
    <source>
        <dbReference type="EMBL" id="MFC4603484.1"/>
    </source>
</evidence>
<sequence length="224" mass="24293">MRSFEFPVDRSHAHSVNETFADVRRLRAASIVTALLFAGLAAWLFLLAHPWSYILGTVIALVAATSLWMAFWAPRKVGTVEDMYAKGALVPAVVAEVRPRGATLLALVDVAKPSADRPHYVLVTRSVRSLPGHSIDRVGERVPSVAVLADRNTRSTADTWQMVSPMPIAWGTADARVLRRATDSIGGEEWNLLAKSIPLAPKVLAAENQQLPVAPGDLPGYLLD</sequence>
<feature type="transmembrane region" description="Helical" evidence="1">
    <location>
        <begin position="53"/>
        <end position="73"/>
    </location>
</feature>
<evidence type="ECO:0000313" key="3">
    <source>
        <dbReference type="Proteomes" id="UP001595914"/>
    </source>
</evidence>
<name>A0ABV9FQH2_9NOCA</name>
<gene>
    <name evidence="2" type="ORF">ACFO6S_07290</name>
</gene>
<reference evidence="3" key="1">
    <citation type="journal article" date="2019" name="Int. J. Syst. Evol. Microbiol.">
        <title>The Global Catalogue of Microorganisms (GCM) 10K type strain sequencing project: providing services to taxonomists for standard genome sequencing and annotation.</title>
        <authorList>
            <consortium name="The Broad Institute Genomics Platform"/>
            <consortium name="The Broad Institute Genome Sequencing Center for Infectious Disease"/>
            <person name="Wu L."/>
            <person name="Ma J."/>
        </authorList>
    </citation>
    <scope>NUCLEOTIDE SEQUENCE [LARGE SCALE GENOMIC DNA]</scope>
    <source>
        <strain evidence="3">CCUG 54520</strain>
    </source>
</reference>
<dbReference type="EMBL" id="JBHSFO010000003">
    <property type="protein sequence ID" value="MFC4603484.1"/>
    <property type="molecule type" value="Genomic_DNA"/>
</dbReference>
<feature type="transmembrane region" description="Helical" evidence="1">
    <location>
        <begin position="28"/>
        <end position="47"/>
    </location>
</feature>
<comment type="caution">
    <text evidence="2">The sequence shown here is derived from an EMBL/GenBank/DDBJ whole genome shotgun (WGS) entry which is preliminary data.</text>
</comment>
<dbReference type="Proteomes" id="UP001595914">
    <property type="component" value="Unassembled WGS sequence"/>
</dbReference>
<keyword evidence="1" id="KW-0472">Membrane</keyword>
<keyword evidence="1" id="KW-0812">Transmembrane</keyword>
<dbReference type="InterPro" id="IPR021632">
    <property type="entry name" value="DUF3239"/>
</dbReference>
<dbReference type="Pfam" id="PF11580">
    <property type="entry name" value="DUF3239"/>
    <property type="match status" value="1"/>
</dbReference>